<gene>
    <name evidence="2" type="ORF">T07_10029</name>
</gene>
<keyword evidence="3" id="KW-1185">Reference proteome</keyword>
<accession>A0A0V0SEU9</accession>
<evidence type="ECO:0000313" key="3">
    <source>
        <dbReference type="Proteomes" id="UP000054630"/>
    </source>
</evidence>
<protein>
    <submittedName>
        <fullName evidence="2">Uncharacterized protein</fullName>
    </submittedName>
</protein>
<evidence type="ECO:0000313" key="2">
    <source>
        <dbReference type="EMBL" id="KRX25343.1"/>
    </source>
</evidence>
<organism evidence="2 3">
    <name type="scientific">Trichinella nelsoni</name>
    <dbReference type="NCBI Taxonomy" id="6336"/>
    <lineage>
        <taxon>Eukaryota</taxon>
        <taxon>Metazoa</taxon>
        <taxon>Ecdysozoa</taxon>
        <taxon>Nematoda</taxon>
        <taxon>Enoplea</taxon>
        <taxon>Dorylaimia</taxon>
        <taxon>Trichinellida</taxon>
        <taxon>Trichinellidae</taxon>
        <taxon>Trichinella</taxon>
    </lineage>
</organism>
<dbReference type="OrthoDB" id="5919936at2759"/>
<dbReference type="AlphaFoldDB" id="A0A0V0SEU9"/>
<reference evidence="2 3" key="1">
    <citation type="submission" date="2015-01" db="EMBL/GenBank/DDBJ databases">
        <title>Evolution of Trichinella species and genotypes.</title>
        <authorList>
            <person name="Korhonen P.K."/>
            <person name="Edoardo P."/>
            <person name="Giuseppe L.R."/>
            <person name="Gasser R.B."/>
        </authorList>
    </citation>
    <scope>NUCLEOTIDE SEQUENCE [LARGE SCALE GENOMIC DNA]</scope>
    <source>
        <strain evidence="2">ISS37</strain>
    </source>
</reference>
<name>A0A0V0SEU9_9BILA</name>
<dbReference type="Proteomes" id="UP000054630">
    <property type="component" value="Unassembled WGS sequence"/>
</dbReference>
<comment type="caution">
    <text evidence="2">The sequence shown here is derived from an EMBL/GenBank/DDBJ whole genome shotgun (WGS) entry which is preliminary data.</text>
</comment>
<evidence type="ECO:0000256" key="1">
    <source>
        <dbReference type="SAM" id="MobiDB-lite"/>
    </source>
</evidence>
<dbReference type="EMBL" id="JYDL01000012">
    <property type="protein sequence ID" value="KRX25343.1"/>
    <property type="molecule type" value="Genomic_DNA"/>
</dbReference>
<proteinExistence type="predicted"/>
<feature type="region of interest" description="Disordered" evidence="1">
    <location>
        <begin position="25"/>
        <end position="59"/>
    </location>
</feature>
<sequence>MCFACNLADAPSPFRHQRRRTCSQFQSGPIPFSANKPPPGRSANNRKHKTIIRHNNSNNNKKERLCSPLDLYLIRSTSLHCGLMMTLVTPGNMDGRSCRPQRSAACANRRQLSPASRSIAIGAIGAVGGAPTPTPRPNPARPFPAQCHLCILHIEAAAGGCVRVRFRLRIRSSGMSNGALEKAFLL</sequence>